<dbReference type="PANTHER" id="PTHR43239">
    <property type="entry name" value="UPF0734 PROTEIN DDB_G0273871/DDB_G0273177"/>
    <property type="match status" value="1"/>
</dbReference>
<dbReference type="Gene3D" id="3.30.70.100">
    <property type="match status" value="1"/>
</dbReference>
<dbReference type="InterPro" id="IPR052996">
    <property type="entry name" value="Carb_Metab_Mutarotase"/>
</dbReference>
<dbReference type="STRING" id="1642647.PSM36_2691"/>
<dbReference type="AlphaFoldDB" id="A0A1R3TA44"/>
<evidence type="ECO:0000313" key="1">
    <source>
        <dbReference type="EMBL" id="SCD21487.1"/>
    </source>
</evidence>
<sequence>MTFSSPIKTIAVFLVTVVLVSCTSNDRSFSPSIIEIVDGRSVISKEEMIRYAEECRIDKNSLYNWENRWVLYLDENRLDEVKSGLEDRFKGLEIKVFAKPFYHFGREKNCNKKSAAQWSHTIMTANLIADTQLQDEYMEYHRLQFEEWPEVSNGFCNALFQQVLLFRDGRQLMLVISIPAGENLDELNPKTTENNPRVDEWNSIMAGYQEGIENAPEGVVWIELKQVKSGK</sequence>
<dbReference type="PANTHER" id="PTHR43239:SF1">
    <property type="entry name" value="UPF0734 PROTEIN DDB_G0273871_DDB_G0273177"/>
    <property type="match status" value="1"/>
</dbReference>
<dbReference type="Pfam" id="PF05336">
    <property type="entry name" value="rhaM"/>
    <property type="match status" value="1"/>
</dbReference>
<dbReference type="InterPro" id="IPR011008">
    <property type="entry name" value="Dimeric_a/b-barrel"/>
</dbReference>
<dbReference type="KEGG" id="psac:PSM36_2691"/>
<dbReference type="InterPro" id="IPR008000">
    <property type="entry name" value="Rham/fucose_mutarotase"/>
</dbReference>
<evidence type="ECO:0008006" key="3">
    <source>
        <dbReference type="Google" id="ProtNLM"/>
    </source>
</evidence>
<keyword evidence="2" id="KW-1185">Reference proteome</keyword>
<gene>
    <name evidence="1" type="ORF">PSM36_2691</name>
</gene>
<accession>A0A1R3TA44</accession>
<reference evidence="2" key="1">
    <citation type="submission" date="2016-08" db="EMBL/GenBank/DDBJ databases">
        <authorList>
            <person name="Wibberg D."/>
        </authorList>
    </citation>
    <scope>NUCLEOTIDE SEQUENCE [LARGE SCALE GENOMIC DNA]</scope>
</reference>
<proteinExistence type="predicted"/>
<organism evidence="1 2">
    <name type="scientific">Proteiniphilum saccharofermentans</name>
    <dbReference type="NCBI Taxonomy" id="1642647"/>
    <lineage>
        <taxon>Bacteria</taxon>
        <taxon>Pseudomonadati</taxon>
        <taxon>Bacteroidota</taxon>
        <taxon>Bacteroidia</taxon>
        <taxon>Bacteroidales</taxon>
        <taxon>Dysgonomonadaceae</taxon>
        <taxon>Proteiniphilum</taxon>
    </lineage>
</organism>
<dbReference type="Proteomes" id="UP000187464">
    <property type="component" value="Chromosome I"/>
</dbReference>
<dbReference type="GO" id="GO:0016857">
    <property type="term" value="F:racemase and epimerase activity, acting on carbohydrates and derivatives"/>
    <property type="evidence" value="ECO:0007669"/>
    <property type="project" value="InterPro"/>
</dbReference>
<dbReference type="RefSeq" id="WP_076931326.1">
    <property type="nucleotide sequence ID" value="NZ_LT605205.1"/>
</dbReference>
<name>A0A1R3TA44_9BACT</name>
<protein>
    <recommendedName>
        <fullName evidence="3">L-rhamnose mutarotase</fullName>
    </recommendedName>
</protein>
<dbReference type="EMBL" id="LT605205">
    <property type="protein sequence ID" value="SCD21487.1"/>
    <property type="molecule type" value="Genomic_DNA"/>
</dbReference>
<evidence type="ECO:0000313" key="2">
    <source>
        <dbReference type="Proteomes" id="UP000187464"/>
    </source>
</evidence>
<dbReference type="SUPFAM" id="SSF54909">
    <property type="entry name" value="Dimeric alpha+beta barrel"/>
    <property type="match status" value="1"/>
</dbReference>